<evidence type="ECO:0000313" key="2">
    <source>
        <dbReference type="EMBL" id="SUZ89516.1"/>
    </source>
</evidence>
<evidence type="ECO:0000259" key="1">
    <source>
        <dbReference type="PROSITE" id="PS50902"/>
    </source>
</evidence>
<proteinExistence type="predicted"/>
<dbReference type="InterPro" id="IPR001226">
    <property type="entry name" value="Flavodoxin_CS"/>
</dbReference>
<dbReference type="Pfam" id="PF12641">
    <property type="entry name" value="Flavodoxin_3"/>
    <property type="match status" value="1"/>
</dbReference>
<feature type="non-terminal residue" evidence="2">
    <location>
        <position position="1"/>
    </location>
</feature>
<feature type="domain" description="Flavodoxin-like" evidence="1">
    <location>
        <begin position="5"/>
        <end position="137"/>
    </location>
</feature>
<accession>A0A381RCJ9</accession>
<dbReference type="GO" id="GO:0010181">
    <property type="term" value="F:FMN binding"/>
    <property type="evidence" value="ECO:0007669"/>
    <property type="project" value="InterPro"/>
</dbReference>
<reference evidence="2" key="1">
    <citation type="submission" date="2018-05" db="EMBL/GenBank/DDBJ databases">
        <authorList>
            <person name="Lanie J.A."/>
            <person name="Ng W.-L."/>
            <person name="Kazmierczak K.M."/>
            <person name="Andrzejewski T.M."/>
            <person name="Davidsen T.M."/>
            <person name="Wayne K.J."/>
            <person name="Tettelin H."/>
            <person name="Glass J.I."/>
            <person name="Rusch D."/>
            <person name="Podicherti R."/>
            <person name="Tsui H.-C.T."/>
            <person name="Winkler M.E."/>
        </authorList>
    </citation>
    <scope>NUCLEOTIDE SEQUENCE</scope>
</reference>
<dbReference type="Gene3D" id="3.40.50.360">
    <property type="match status" value="1"/>
</dbReference>
<dbReference type="InterPro" id="IPR008254">
    <property type="entry name" value="Flavodoxin/NO_synth"/>
</dbReference>
<name>A0A381RCJ9_9ZZZZ</name>
<dbReference type="EMBL" id="UINC01001819">
    <property type="protein sequence ID" value="SUZ89516.1"/>
    <property type="molecule type" value="Genomic_DNA"/>
</dbReference>
<sequence>VAVNVVVIYQSRTGNTRRAAELIGGAVQATGATVAVRPVTNLDYKELAEADLVFVGTWVDGLILFGHRPGDAAKVNQIPKLWDKRVAAFMTHAVNPGRAADMLAGMLASHGAEVVAARSLSRWRLADEAPTFAAEVLAAVG</sequence>
<organism evidence="2">
    <name type="scientific">marine metagenome</name>
    <dbReference type="NCBI Taxonomy" id="408172"/>
    <lineage>
        <taxon>unclassified sequences</taxon>
        <taxon>metagenomes</taxon>
        <taxon>ecological metagenomes</taxon>
    </lineage>
</organism>
<dbReference type="PROSITE" id="PS00201">
    <property type="entry name" value="FLAVODOXIN"/>
    <property type="match status" value="1"/>
</dbReference>
<dbReference type="AlphaFoldDB" id="A0A381RCJ9"/>
<protein>
    <recommendedName>
        <fullName evidence="1">Flavodoxin-like domain-containing protein</fullName>
    </recommendedName>
</protein>
<gene>
    <name evidence="2" type="ORF">METZ01_LOCUS42370</name>
</gene>
<dbReference type="PROSITE" id="PS50902">
    <property type="entry name" value="FLAVODOXIN_LIKE"/>
    <property type="match status" value="1"/>
</dbReference>
<dbReference type="InterPro" id="IPR029039">
    <property type="entry name" value="Flavoprotein-like_sf"/>
</dbReference>
<dbReference type="SUPFAM" id="SSF52218">
    <property type="entry name" value="Flavoproteins"/>
    <property type="match status" value="1"/>
</dbReference>
<dbReference type="GO" id="GO:0009055">
    <property type="term" value="F:electron transfer activity"/>
    <property type="evidence" value="ECO:0007669"/>
    <property type="project" value="InterPro"/>
</dbReference>